<evidence type="ECO:0000256" key="1">
    <source>
        <dbReference type="SAM" id="Phobius"/>
    </source>
</evidence>
<sequence length="92" mass="10310">MLSLFLTVGSVHVTSVLFNCWASAVLVLFLGFFIHLSFSFLHPCNSELFPCPIFFFHPIPISPPKKKVSCIKSLDLPTPKKQNQTTNTGKEE</sequence>
<keyword evidence="3" id="KW-1185">Reference proteome</keyword>
<keyword evidence="1" id="KW-0812">Transmembrane</keyword>
<organism evidence="2 3">
    <name type="scientific">Vigna angularis var. angularis</name>
    <dbReference type="NCBI Taxonomy" id="157739"/>
    <lineage>
        <taxon>Eukaryota</taxon>
        <taxon>Viridiplantae</taxon>
        <taxon>Streptophyta</taxon>
        <taxon>Embryophyta</taxon>
        <taxon>Tracheophyta</taxon>
        <taxon>Spermatophyta</taxon>
        <taxon>Magnoliopsida</taxon>
        <taxon>eudicotyledons</taxon>
        <taxon>Gunneridae</taxon>
        <taxon>Pentapetalae</taxon>
        <taxon>rosids</taxon>
        <taxon>fabids</taxon>
        <taxon>Fabales</taxon>
        <taxon>Fabaceae</taxon>
        <taxon>Papilionoideae</taxon>
        <taxon>50 kb inversion clade</taxon>
        <taxon>NPAAA clade</taxon>
        <taxon>indigoferoid/millettioid clade</taxon>
        <taxon>Phaseoleae</taxon>
        <taxon>Vigna</taxon>
    </lineage>
</organism>
<feature type="transmembrane region" description="Helical" evidence="1">
    <location>
        <begin position="16"/>
        <end position="38"/>
    </location>
</feature>
<gene>
    <name evidence="2" type="primary">Vigan.09G174800</name>
    <name evidence="2" type="ORF">VIGAN_09174800</name>
</gene>
<reference evidence="2 3" key="1">
    <citation type="journal article" date="2015" name="Sci. Rep.">
        <title>The power of single molecule real-time sequencing technology in the de novo assembly of a eukaryotic genome.</title>
        <authorList>
            <person name="Sakai H."/>
            <person name="Naito K."/>
            <person name="Ogiso-Tanaka E."/>
            <person name="Takahashi Y."/>
            <person name="Iseki K."/>
            <person name="Muto C."/>
            <person name="Satou K."/>
            <person name="Teruya K."/>
            <person name="Shiroma A."/>
            <person name="Shimoji M."/>
            <person name="Hirano T."/>
            <person name="Itoh T."/>
            <person name="Kaga A."/>
            <person name="Tomooka N."/>
        </authorList>
    </citation>
    <scope>NUCLEOTIDE SEQUENCE [LARGE SCALE GENOMIC DNA]</scope>
    <source>
        <strain evidence="3">cv. Shumari</strain>
    </source>
</reference>
<keyword evidence="1" id="KW-1133">Transmembrane helix</keyword>
<evidence type="ECO:0000313" key="3">
    <source>
        <dbReference type="Proteomes" id="UP000291084"/>
    </source>
</evidence>
<evidence type="ECO:0000313" key="2">
    <source>
        <dbReference type="EMBL" id="BAT98122.1"/>
    </source>
</evidence>
<name>A0A0S3SYM4_PHAAN</name>
<protein>
    <submittedName>
        <fullName evidence="2">Uncharacterized protein</fullName>
    </submittedName>
</protein>
<dbReference type="AlphaFoldDB" id="A0A0S3SYM4"/>
<dbReference type="Proteomes" id="UP000291084">
    <property type="component" value="Chromosome 9"/>
</dbReference>
<proteinExistence type="predicted"/>
<accession>A0A0S3SYM4</accession>
<keyword evidence="1" id="KW-0472">Membrane</keyword>
<dbReference type="EMBL" id="AP015042">
    <property type="protein sequence ID" value="BAT98122.1"/>
    <property type="molecule type" value="Genomic_DNA"/>
</dbReference>